<name>A0A921RQ95_SORBI</name>
<gene>
    <name evidence="2" type="ORF">BDA96_02G285500</name>
</gene>
<feature type="region of interest" description="Disordered" evidence="1">
    <location>
        <begin position="1"/>
        <end position="43"/>
    </location>
</feature>
<evidence type="ECO:0000313" key="3">
    <source>
        <dbReference type="Proteomes" id="UP000807115"/>
    </source>
</evidence>
<dbReference type="SUPFAM" id="SSF118310">
    <property type="entry name" value="AN1-like Zinc finger"/>
    <property type="match status" value="1"/>
</dbReference>
<evidence type="ECO:0000256" key="1">
    <source>
        <dbReference type="SAM" id="MobiDB-lite"/>
    </source>
</evidence>
<dbReference type="InterPro" id="IPR050652">
    <property type="entry name" value="AN1_A20_ZnFinger"/>
</dbReference>
<accession>A0A921RQ95</accession>
<dbReference type="AlphaFoldDB" id="A0A921RQ95"/>
<comment type="caution">
    <text evidence="2">The sequence shown here is derived from an EMBL/GenBank/DDBJ whole genome shotgun (WGS) entry which is preliminary data.</text>
</comment>
<dbReference type="PANTHER" id="PTHR10634">
    <property type="entry name" value="AN1-TYPE ZINC FINGER PROTEIN"/>
    <property type="match status" value="1"/>
</dbReference>
<reference evidence="2" key="1">
    <citation type="journal article" date="2019" name="BMC Genomics">
        <title>A new reference genome for Sorghum bicolor reveals high levels of sequence similarity between sweet and grain genotypes: implications for the genetics of sugar metabolism.</title>
        <authorList>
            <person name="Cooper E.A."/>
            <person name="Brenton Z.W."/>
            <person name="Flinn B.S."/>
            <person name="Jenkins J."/>
            <person name="Shu S."/>
            <person name="Flowers D."/>
            <person name="Luo F."/>
            <person name="Wang Y."/>
            <person name="Xia P."/>
            <person name="Barry K."/>
            <person name="Daum C."/>
            <person name="Lipzen A."/>
            <person name="Yoshinaga Y."/>
            <person name="Schmutz J."/>
            <person name="Saski C."/>
            <person name="Vermerris W."/>
            <person name="Kresovich S."/>
        </authorList>
    </citation>
    <scope>NUCLEOTIDE SEQUENCE</scope>
</reference>
<dbReference type="Proteomes" id="UP000807115">
    <property type="component" value="Chromosome 2"/>
</dbReference>
<dbReference type="OrthoDB" id="428577at2759"/>
<evidence type="ECO:0000313" key="2">
    <source>
        <dbReference type="EMBL" id="KAG0544553.1"/>
    </source>
</evidence>
<dbReference type="InterPro" id="IPR035896">
    <property type="entry name" value="AN1-like_Znf"/>
</dbReference>
<proteinExistence type="predicted"/>
<dbReference type="PANTHER" id="PTHR10634:SF147">
    <property type="entry name" value="A20-TYPE DOMAIN-CONTAINING PROTEIN"/>
    <property type="match status" value="1"/>
</dbReference>
<dbReference type="EMBL" id="CM027681">
    <property type="protein sequence ID" value="KAG0544553.1"/>
    <property type="molecule type" value="Genomic_DNA"/>
</dbReference>
<dbReference type="Gene3D" id="4.10.1110.10">
    <property type="entry name" value="AN1-like Zinc finger"/>
    <property type="match status" value="1"/>
</dbReference>
<reference evidence="2" key="2">
    <citation type="submission" date="2020-10" db="EMBL/GenBank/DDBJ databases">
        <authorList>
            <person name="Cooper E.A."/>
            <person name="Brenton Z.W."/>
            <person name="Flinn B.S."/>
            <person name="Jenkins J."/>
            <person name="Shu S."/>
            <person name="Flowers D."/>
            <person name="Luo F."/>
            <person name="Wang Y."/>
            <person name="Xia P."/>
            <person name="Barry K."/>
            <person name="Daum C."/>
            <person name="Lipzen A."/>
            <person name="Yoshinaga Y."/>
            <person name="Schmutz J."/>
            <person name="Saski C."/>
            <person name="Vermerris W."/>
            <person name="Kresovich S."/>
        </authorList>
    </citation>
    <scope>NUCLEOTIDE SEQUENCE</scope>
</reference>
<organism evidence="2 3">
    <name type="scientific">Sorghum bicolor</name>
    <name type="common">Sorghum</name>
    <name type="synonym">Sorghum vulgare</name>
    <dbReference type="NCBI Taxonomy" id="4558"/>
    <lineage>
        <taxon>Eukaryota</taxon>
        <taxon>Viridiplantae</taxon>
        <taxon>Streptophyta</taxon>
        <taxon>Embryophyta</taxon>
        <taxon>Tracheophyta</taxon>
        <taxon>Spermatophyta</taxon>
        <taxon>Magnoliopsida</taxon>
        <taxon>Liliopsida</taxon>
        <taxon>Poales</taxon>
        <taxon>Poaceae</taxon>
        <taxon>PACMAD clade</taxon>
        <taxon>Panicoideae</taxon>
        <taxon>Andropogonodae</taxon>
        <taxon>Andropogoneae</taxon>
        <taxon>Sorghinae</taxon>
        <taxon>Sorghum</taxon>
    </lineage>
</organism>
<sequence>MNRTRFPPSSPAAHGAGQTPLAAAAPERQPRAGSRKSVPESMTRVEARAPVGVLEVNRYAEKHACSFDFKTAAREKIARNNPLVVAAKINKI</sequence>
<protein>
    <submittedName>
        <fullName evidence="2">Uncharacterized protein</fullName>
    </submittedName>
</protein>